<evidence type="ECO:0000313" key="4">
    <source>
        <dbReference type="Proteomes" id="UP001360560"/>
    </source>
</evidence>
<reference evidence="3 4" key="1">
    <citation type="journal article" date="2023" name="Elife">
        <title>Identification of key yeast species and microbe-microbe interactions impacting larval growth of Drosophila in the wild.</title>
        <authorList>
            <person name="Mure A."/>
            <person name="Sugiura Y."/>
            <person name="Maeda R."/>
            <person name="Honda K."/>
            <person name="Sakurai N."/>
            <person name="Takahashi Y."/>
            <person name="Watada M."/>
            <person name="Katoh T."/>
            <person name="Gotoh A."/>
            <person name="Gotoh Y."/>
            <person name="Taniguchi I."/>
            <person name="Nakamura K."/>
            <person name="Hayashi T."/>
            <person name="Katayama T."/>
            <person name="Uemura T."/>
            <person name="Hattori Y."/>
        </authorList>
    </citation>
    <scope>NUCLEOTIDE SEQUENCE [LARGE SCALE GENOMIC DNA]</scope>
    <source>
        <strain evidence="3 4">SC-9</strain>
    </source>
</reference>
<feature type="region of interest" description="Disordered" evidence="1">
    <location>
        <begin position="868"/>
        <end position="900"/>
    </location>
</feature>
<dbReference type="GO" id="GO:0006355">
    <property type="term" value="P:regulation of DNA-templated transcription"/>
    <property type="evidence" value="ECO:0007669"/>
    <property type="project" value="InterPro"/>
</dbReference>
<evidence type="ECO:0000313" key="3">
    <source>
        <dbReference type="EMBL" id="GMM38024.1"/>
    </source>
</evidence>
<accession>A0AAV5QU41</accession>
<dbReference type="GeneID" id="90075999"/>
<feature type="compositionally biased region" description="Low complexity" evidence="1">
    <location>
        <begin position="96"/>
        <end position="137"/>
    </location>
</feature>
<feature type="region of interest" description="Disordered" evidence="1">
    <location>
        <begin position="173"/>
        <end position="205"/>
    </location>
</feature>
<keyword evidence="4" id="KW-1185">Reference proteome</keyword>
<dbReference type="EMBL" id="BTFZ01000013">
    <property type="protein sequence ID" value="GMM38024.1"/>
    <property type="molecule type" value="Genomic_DNA"/>
</dbReference>
<dbReference type="Pfam" id="PF02257">
    <property type="entry name" value="RFX_DNA_binding"/>
    <property type="match status" value="1"/>
</dbReference>
<feature type="domain" description="RFX-type winged-helix" evidence="2">
    <location>
        <begin position="362"/>
        <end position="429"/>
    </location>
</feature>
<feature type="compositionally biased region" description="Low complexity" evidence="1">
    <location>
        <begin position="26"/>
        <end position="50"/>
    </location>
</feature>
<dbReference type="GO" id="GO:0003677">
    <property type="term" value="F:DNA binding"/>
    <property type="evidence" value="ECO:0007669"/>
    <property type="project" value="InterPro"/>
</dbReference>
<dbReference type="InterPro" id="IPR053019">
    <property type="entry name" value="GATA_zinc_finger"/>
</dbReference>
<dbReference type="PANTHER" id="PTHR23353">
    <property type="entry name" value="RAB-GAP/TBC-RELATED"/>
    <property type="match status" value="1"/>
</dbReference>
<gene>
    <name evidence="3" type="ORF">DASC09_053490</name>
</gene>
<comment type="caution">
    <text evidence="3">The sequence shown here is derived from an EMBL/GenBank/DDBJ whole genome shotgun (WGS) entry which is preliminary data.</text>
</comment>
<feature type="region of interest" description="Disordered" evidence="1">
    <location>
        <begin position="484"/>
        <end position="523"/>
    </location>
</feature>
<feature type="compositionally biased region" description="Low complexity" evidence="1">
    <location>
        <begin position="173"/>
        <end position="188"/>
    </location>
</feature>
<dbReference type="AlphaFoldDB" id="A0AAV5QU41"/>
<feature type="region of interest" description="Disordered" evidence="1">
    <location>
        <begin position="1"/>
        <end position="57"/>
    </location>
</feature>
<dbReference type="RefSeq" id="XP_064855020.1">
    <property type="nucleotide sequence ID" value="XM_064998948.1"/>
</dbReference>
<feature type="region of interest" description="Disordered" evidence="1">
    <location>
        <begin position="86"/>
        <end position="137"/>
    </location>
</feature>
<name>A0AAV5QU41_9ASCO</name>
<organism evidence="3 4">
    <name type="scientific">Saccharomycopsis crataegensis</name>
    <dbReference type="NCBI Taxonomy" id="43959"/>
    <lineage>
        <taxon>Eukaryota</taxon>
        <taxon>Fungi</taxon>
        <taxon>Dikarya</taxon>
        <taxon>Ascomycota</taxon>
        <taxon>Saccharomycotina</taxon>
        <taxon>Saccharomycetes</taxon>
        <taxon>Saccharomycopsidaceae</taxon>
        <taxon>Saccharomycopsis</taxon>
    </lineage>
</organism>
<feature type="compositionally biased region" description="Basic and acidic residues" evidence="1">
    <location>
        <begin position="881"/>
        <end position="891"/>
    </location>
</feature>
<dbReference type="Gene3D" id="1.10.10.10">
    <property type="entry name" value="Winged helix-like DNA-binding domain superfamily/Winged helix DNA-binding domain"/>
    <property type="match status" value="1"/>
</dbReference>
<dbReference type="SUPFAM" id="SSF46785">
    <property type="entry name" value="Winged helix' DNA-binding domain"/>
    <property type="match status" value="1"/>
</dbReference>
<evidence type="ECO:0000259" key="2">
    <source>
        <dbReference type="Pfam" id="PF02257"/>
    </source>
</evidence>
<dbReference type="Proteomes" id="UP001360560">
    <property type="component" value="Unassembled WGS sequence"/>
</dbReference>
<sequence length="984" mass="112217">MNNLSSQNIDDDNNHRHHHDTRKTWQQPQQQPQQHHPLSTNNNNNNNNNNIPMINDMTFQFNPVPDFSDYLLNSFQHFQNGSNKQMPNLLLNGLSDNTNNDTNNDTNNTDNYDTNNNSNNNNINNNNTNNTNNNINTPMGIPTASMYGSPINQFSPAINDGYNINNNNGGINDNNNGGMNDNNNMDNNHYLQNGPATHHPSHKISRSLEQHQIPNMNNNFLYESKDIPIKNFDSYSSPNMKYGFNSNNILQQQQQQSPLLNSSPQGTLSQQDELLLHRRKHAHPNLPIIKNEPSLESDSMLLLETSNPKDKMEICLNHAKRSIAENLSLKQFANTLKDDTVHRKDLKSVFGFRVLLDTVEATVDNPDKFAAPKDVLYKFYAYICQASGFDSLTSSSLGKIVKALWPNVGTKRLGSREDSRYHYVGIKFKDYVKPMIDAFVTKSKLTKGRDFLTVTPVELENYMLSDGFQYLEFFIDYDDDEVNNNNNNEKGNTKLKLQSNNNNNNNNNHSKSPDPGKTTGTTTIEDFKVPSLTAVYDGLYFPKNLNPFHDLPRDSLNSFIITETNAEMIERKNKALRRYEVPFFQGDGKKFAERLFDEYQLDSPVYDLMVYYNLLKVCAVVCCNGINQSGMRRLRKFAISYEEAVIWQVKLRSIEVDGGGGVNYDDRKRAGGLFINILSTVLDSGESTVKFGKIVTDKGFLFDSISSKELINTKFIINAITSVSPSEEHANKLKVTYLEKWKKFLQFIYCLLMSREKSQAERNHNNHSNGGSTPPEGGMDPDDFSPIDHSILEKLRVGKLLSKELDLFDRQIIINFLKFFINELLLQFNDSPVIYSLLLTNSGLDKLVTKLTSNHFADVQLSTTSSLESLNLNDTEEGEETTGKEKKYQHNDDDDDNDDSKLVEDSTQILVRNANIMVMKSFAYNFLSSYAELYGLDKMIRKLIHRLADGNTEGMNNPVFDKLEEINVFFVIHRKPRKRRGEME</sequence>
<proteinExistence type="predicted"/>
<dbReference type="InterPro" id="IPR003150">
    <property type="entry name" value="DNA-bd_RFX"/>
</dbReference>
<evidence type="ECO:0000256" key="1">
    <source>
        <dbReference type="SAM" id="MobiDB-lite"/>
    </source>
</evidence>
<dbReference type="InterPro" id="IPR036388">
    <property type="entry name" value="WH-like_DNA-bd_sf"/>
</dbReference>
<feature type="region of interest" description="Disordered" evidence="1">
    <location>
        <begin position="760"/>
        <end position="783"/>
    </location>
</feature>
<dbReference type="InterPro" id="IPR036390">
    <property type="entry name" value="WH_DNA-bd_sf"/>
</dbReference>
<protein>
    <recommendedName>
        <fullName evidence="2">RFX-type winged-helix domain-containing protein</fullName>
    </recommendedName>
</protein>